<dbReference type="CDD" id="cd02253">
    <property type="entry name" value="DmpA"/>
    <property type="match status" value="1"/>
</dbReference>
<evidence type="ECO:0000313" key="2">
    <source>
        <dbReference type="EMBL" id="GCE30644.1"/>
    </source>
</evidence>
<evidence type="ECO:0000256" key="1">
    <source>
        <dbReference type="ARBA" id="ARBA00007068"/>
    </source>
</evidence>
<dbReference type="PANTHER" id="PTHR36512:SF3">
    <property type="entry name" value="BLR5678 PROTEIN"/>
    <property type="match status" value="1"/>
</dbReference>
<keyword evidence="2" id="KW-0031">Aminopeptidase</keyword>
<dbReference type="Gene3D" id="3.60.70.12">
    <property type="entry name" value="L-amino peptidase D-ALA esterase/amidase"/>
    <property type="match status" value="1"/>
</dbReference>
<comment type="similarity">
    <text evidence="1">Belongs to the peptidase S58 family.</text>
</comment>
<name>A0A402BGU4_9CHLR</name>
<keyword evidence="2" id="KW-0378">Hydrolase</keyword>
<dbReference type="AlphaFoldDB" id="A0A402BGU4"/>
<dbReference type="RefSeq" id="WP_126630707.1">
    <property type="nucleotide sequence ID" value="NZ_BIFT01000002.1"/>
</dbReference>
<reference evidence="3" key="1">
    <citation type="submission" date="2018-12" db="EMBL/GenBank/DDBJ databases">
        <title>Tengunoibacter tsumagoiensis gen. nov., sp. nov., Dictyobacter kobayashii sp. nov., D. alpinus sp. nov., and D. joshuensis sp. nov. and description of Dictyobacteraceae fam. nov. within the order Ktedonobacterales isolated from Tengu-no-mugimeshi.</title>
        <authorList>
            <person name="Wang C.M."/>
            <person name="Zheng Y."/>
            <person name="Sakai Y."/>
            <person name="Toyoda A."/>
            <person name="Minakuchi Y."/>
            <person name="Abe K."/>
            <person name="Yokota A."/>
            <person name="Yabe S."/>
        </authorList>
    </citation>
    <scope>NUCLEOTIDE SEQUENCE [LARGE SCALE GENOMIC DNA]</scope>
    <source>
        <strain evidence="3">Uno16</strain>
    </source>
</reference>
<dbReference type="GO" id="GO:0004177">
    <property type="term" value="F:aminopeptidase activity"/>
    <property type="evidence" value="ECO:0007669"/>
    <property type="project" value="UniProtKB-KW"/>
</dbReference>
<evidence type="ECO:0000313" key="3">
    <source>
        <dbReference type="Proteomes" id="UP000287171"/>
    </source>
</evidence>
<gene>
    <name evidence="2" type="ORF">KDA_61280</name>
</gene>
<comment type="caution">
    <text evidence="2">The sequence shown here is derived from an EMBL/GenBank/DDBJ whole genome shotgun (WGS) entry which is preliminary data.</text>
</comment>
<dbReference type="SUPFAM" id="SSF56266">
    <property type="entry name" value="DmpA/ArgJ-like"/>
    <property type="match status" value="1"/>
</dbReference>
<protein>
    <submittedName>
        <fullName evidence="2">D-aminopeptidase</fullName>
    </submittedName>
</protein>
<sequence>MPGARLRDLGIPIGTHPTGPYNAITDVPDILVGHETLIFNEPGIARTGVTMIVPRAGHIWTDHAFAGFFSFNGCGEMTGLPWVEESGVLHTPIGITNTNSVGVVRDAIVAYPLDMSDKWHVPPSIASSWQGSLPVVAETWDGWLNDIGAFHVTKQHVYQALEKAQTGPVAEGNVGGGTGMICHEFKGGIGTSSRLVTCFDQQYTVGVLVQANYGARRLLRVDGVPVGLEIDYTKVADPWTAPPKGGSIIVILATDAPLIPTQCNRLARRATVGLARVGGVGHNGSGDIFLAFATGNHLPLQQNKPFDLQMLPHDQLDPFFEAAAEATEEAILNALTAAESMVGWQGHSAQALPLDELQRIMKRYQPQR</sequence>
<dbReference type="PANTHER" id="PTHR36512">
    <property type="entry name" value="D-AMINOPEPTIDASE"/>
    <property type="match status" value="1"/>
</dbReference>
<organism evidence="2 3">
    <name type="scientific">Dictyobacter alpinus</name>
    <dbReference type="NCBI Taxonomy" id="2014873"/>
    <lineage>
        <taxon>Bacteria</taxon>
        <taxon>Bacillati</taxon>
        <taxon>Chloroflexota</taxon>
        <taxon>Ktedonobacteria</taxon>
        <taxon>Ktedonobacterales</taxon>
        <taxon>Dictyobacteraceae</taxon>
        <taxon>Dictyobacter</taxon>
    </lineage>
</organism>
<keyword evidence="3" id="KW-1185">Reference proteome</keyword>
<keyword evidence="2" id="KW-0645">Protease</keyword>
<dbReference type="Pfam" id="PF03576">
    <property type="entry name" value="Peptidase_S58"/>
    <property type="match status" value="1"/>
</dbReference>
<dbReference type="OrthoDB" id="9770388at2"/>
<proteinExistence type="inferred from homology"/>
<dbReference type="InterPro" id="IPR016117">
    <property type="entry name" value="ArgJ-like_dom_sf"/>
</dbReference>
<accession>A0A402BGU4</accession>
<dbReference type="EMBL" id="BIFT01000002">
    <property type="protein sequence ID" value="GCE30644.1"/>
    <property type="molecule type" value="Genomic_DNA"/>
</dbReference>
<dbReference type="InterPro" id="IPR005321">
    <property type="entry name" value="Peptidase_S58_DmpA"/>
</dbReference>
<dbReference type="Proteomes" id="UP000287171">
    <property type="component" value="Unassembled WGS sequence"/>
</dbReference>